<dbReference type="HOGENOM" id="CLU_031117_0_0_7"/>
<accession>M1PDI0</accession>
<feature type="coiled-coil region" evidence="1">
    <location>
        <begin position="152"/>
        <end position="213"/>
    </location>
</feature>
<dbReference type="EMBL" id="CP003985">
    <property type="protein sequence ID" value="AGF77790.1"/>
    <property type="molecule type" value="Genomic_DNA"/>
</dbReference>
<keyword evidence="1" id="KW-0175">Coiled coil</keyword>
<dbReference type="AlphaFoldDB" id="M1PDI0"/>
<proteinExistence type="predicted"/>
<name>M1PDI0_DESSD</name>
<dbReference type="OrthoDB" id="138803at2"/>
<evidence type="ECO:0000313" key="3">
    <source>
        <dbReference type="Proteomes" id="UP000011721"/>
    </source>
</evidence>
<protein>
    <recommendedName>
        <fullName evidence="4">DUF3375 domain-containing protein</fullName>
    </recommendedName>
</protein>
<organism evidence="2 3">
    <name type="scientific">Desulfocapsa sulfexigens (strain DSM 10523 / SB164P1)</name>
    <dbReference type="NCBI Taxonomy" id="1167006"/>
    <lineage>
        <taxon>Bacteria</taxon>
        <taxon>Pseudomonadati</taxon>
        <taxon>Thermodesulfobacteriota</taxon>
        <taxon>Desulfobulbia</taxon>
        <taxon>Desulfobulbales</taxon>
        <taxon>Desulfocapsaceae</taxon>
        <taxon>Desulfocapsa</taxon>
    </lineage>
</organism>
<dbReference type="eggNOG" id="COG4942">
    <property type="taxonomic scope" value="Bacteria"/>
</dbReference>
<dbReference type="InterPro" id="IPR021804">
    <property type="entry name" value="DUF3375"/>
</dbReference>
<dbReference type="RefSeq" id="WP_015403484.1">
    <property type="nucleotide sequence ID" value="NC_020304.1"/>
</dbReference>
<evidence type="ECO:0008006" key="4">
    <source>
        <dbReference type="Google" id="ProtNLM"/>
    </source>
</evidence>
<dbReference type="Pfam" id="PF11855">
    <property type="entry name" value="DUF3375"/>
    <property type="match status" value="1"/>
</dbReference>
<evidence type="ECO:0000256" key="1">
    <source>
        <dbReference type="SAM" id="Coils"/>
    </source>
</evidence>
<evidence type="ECO:0000313" key="2">
    <source>
        <dbReference type="EMBL" id="AGF77790.1"/>
    </source>
</evidence>
<reference evidence="3" key="1">
    <citation type="journal article" date="2013" name="Stand. Genomic Sci.">
        <title>Complete genome sequence of Desulfocapsa sulfexigens, a marine deltaproteobacterium specialized in disproportionating inorganic sulfur compounds.</title>
        <authorList>
            <person name="Finster K.W."/>
            <person name="Kjeldsen K.U."/>
            <person name="Kube M."/>
            <person name="Reinhardt R."/>
            <person name="Mussmann M."/>
            <person name="Amann R."/>
            <person name="Schreiber L."/>
        </authorList>
    </citation>
    <scope>NUCLEOTIDE SEQUENCE [LARGE SCALE GENOMIC DNA]</scope>
    <source>
        <strain evidence="3">DSM 10523 / SB164P1</strain>
    </source>
</reference>
<gene>
    <name evidence="2" type="ordered locus">UWK_01222</name>
</gene>
<dbReference type="Proteomes" id="UP000011721">
    <property type="component" value="Chromosome"/>
</dbReference>
<sequence>MNLDYETLSSLKKVHPAWRLLDAALAPLIVSFLYRVYISENVRNISQIELISKLEDELFFLREVEGEEKYPRSAADYLEEWAQNDKGWLRKFYPAGSDEPSFDITSATEKVIGWLESLTSRKFVGTESRLMMVFELLRQMIEGTEVDPEKRIVELQKKKREIDAEIDNIRNGDVSRMSNTALRDRIQQVESTARDLLRDFREVENNFRQLDKEVRERIALWDGRKGELLEEILSERDAISSSDQGRSFQAFWNFLMSLSRQAELTEMLTKVLGFEAVKELKIDPRLKRIHYDWLEASNHTQRTVAKLSHQLRRYLDDKAYLENKRIIDILQKIQATAIEVRDNMPAGFFMEVDEAAATIALPFERPLFSPPVKPVIAADVVDADISDMNADVLFEQFVVDRLKLESQVNQLLQQNEQVSLHEVTKVYPVEKGLAELVTYFAIAADRGAVFDEERQEEISWLEQDSSRKCVHIPRIIFSR</sequence>
<dbReference type="STRING" id="1167006.UWK_01222"/>
<keyword evidence="3" id="KW-1185">Reference proteome</keyword>
<dbReference type="PATRIC" id="fig|1167006.5.peg.1354"/>
<dbReference type="KEGG" id="dsf:UWK_01222"/>